<gene>
    <name evidence="15" type="ORF">B843_00165</name>
</gene>
<evidence type="ECO:0000256" key="5">
    <source>
        <dbReference type="ARBA" id="ARBA00022692"/>
    </source>
</evidence>
<evidence type="ECO:0000256" key="2">
    <source>
        <dbReference type="ARBA" id="ARBA00006434"/>
    </source>
</evidence>
<feature type="transmembrane region" description="Helical" evidence="14">
    <location>
        <begin position="451"/>
        <end position="468"/>
    </location>
</feature>
<feature type="transmembrane region" description="Helical" evidence="14">
    <location>
        <begin position="233"/>
        <end position="252"/>
    </location>
</feature>
<feature type="transmembrane region" description="Helical" evidence="14">
    <location>
        <begin position="119"/>
        <end position="138"/>
    </location>
</feature>
<keyword evidence="3 14" id="KW-0813">Transport</keyword>
<dbReference type="RefSeq" id="WP_025251508.1">
    <property type="nucleotide sequence ID" value="NZ_CP004353.1"/>
</dbReference>
<dbReference type="GO" id="GO:0031402">
    <property type="term" value="F:sodium ion binding"/>
    <property type="evidence" value="ECO:0007669"/>
    <property type="project" value="UniProtKB-UniRule"/>
</dbReference>
<evidence type="ECO:0000256" key="6">
    <source>
        <dbReference type="ARBA" id="ARBA00022847"/>
    </source>
</evidence>
<dbReference type="eggNOG" id="COG0591">
    <property type="taxonomic scope" value="Bacteria"/>
</dbReference>
<dbReference type="STRING" id="1224164.B843_00165"/>
<feature type="transmembrane region" description="Helical" evidence="14">
    <location>
        <begin position="273"/>
        <end position="297"/>
    </location>
</feature>
<evidence type="ECO:0000256" key="1">
    <source>
        <dbReference type="ARBA" id="ARBA00004651"/>
    </source>
</evidence>
<keyword evidence="11 14" id="KW-0739">Sodium transport</keyword>
<evidence type="ECO:0000256" key="3">
    <source>
        <dbReference type="ARBA" id="ARBA00022448"/>
    </source>
</evidence>
<evidence type="ECO:0000256" key="10">
    <source>
        <dbReference type="ARBA" id="ARBA00023136"/>
    </source>
</evidence>
<evidence type="ECO:0000256" key="4">
    <source>
        <dbReference type="ARBA" id="ARBA00022475"/>
    </source>
</evidence>
<comment type="caution">
    <text evidence="14">Lacks conserved residue(s) required for the propagation of feature annotation.</text>
</comment>
<organism evidence="15 16">
    <name type="scientific">Corynebacterium vitaeruminis DSM 20294</name>
    <dbReference type="NCBI Taxonomy" id="1224164"/>
    <lineage>
        <taxon>Bacteria</taxon>
        <taxon>Bacillati</taxon>
        <taxon>Actinomycetota</taxon>
        <taxon>Actinomycetes</taxon>
        <taxon>Mycobacteriales</taxon>
        <taxon>Corynebacteriaceae</taxon>
        <taxon>Corynebacterium</taxon>
    </lineage>
</organism>
<evidence type="ECO:0000256" key="12">
    <source>
        <dbReference type="ARBA" id="ARBA00033708"/>
    </source>
</evidence>
<evidence type="ECO:0000256" key="7">
    <source>
        <dbReference type="ARBA" id="ARBA00022989"/>
    </source>
</evidence>
<dbReference type="CDD" id="cd11475">
    <property type="entry name" value="SLC5sbd_PutP"/>
    <property type="match status" value="1"/>
</dbReference>
<dbReference type="PANTHER" id="PTHR48086">
    <property type="entry name" value="SODIUM/PROLINE SYMPORTER-RELATED"/>
    <property type="match status" value="1"/>
</dbReference>
<feature type="transmembrane region" description="Helical" evidence="14">
    <location>
        <begin position="317"/>
        <end position="342"/>
    </location>
</feature>
<comment type="function">
    <text evidence="14">Catalyzes the sodium-dependent uptake of extracellular L-proline.</text>
</comment>
<comment type="similarity">
    <text evidence="2 13">Belongs to the sodium:solute symporter (SSF) (TC 2.A.21) family.</text>
</comment>
<keyword evidence="6 14" id="KW-0769">Symport</keyword>
<dbReference type="GO" id="GO:0015824">
    <property type="term" value="P:proline transport"/>
    <property type="evidence" value="ECO:0007669"/>
    <property type="project" value="UniProtKB-UniRule"/>
</dbReference>
<dbReference type="EMBL" id="CP004353">
    <property type="protein sequence ID" value="AHI21429.1"/>
    <property type="molecule type" value="Genomic_DNA"/>
</dbReference>
<name>W5XXN1_9CORY</name>
<keyword evidence="9 14" id="KW-0406">Ion transport</keyword>
<keyword evidence="7 14" id="KW-1133">Transmembrane helix</keyword>
<keyword evidence="14" id="KW-0029">Amino-acid transport</keyword>
<dbReference type="KEGG" id="cvt:B843_00165"/>
<dbReference type="PATRIC" id="fig|1224164.3.peg.32"/>
<dbReference type="AlphaFoldDB" id="W5XXN1"/>
<evidence type="ECO:0000313" key="16">
    <source>
        <dbReference type="Proteomes" id="UP000019222"/>
    </source>
</evidence>
<dbReference type="PROSITE" id="PS00457">
    <property type="entry name" value="NA_SOLUT_SYMP_2"/>
    <property type="match status" value="1"/>
</dbReference>
<keyword evidence="8 14" id="KW-0915">Sodium</keyword>
<protein>
    <recommendedName>
        <fullName evidence="14">Sodium/proline symporter</fullName>
    </recommendedName>
    <alternativeName>
        <fullName evidence="14">Proline permease</fullName>
    </alternativeName>
</protein>
<reference evidence="15 16" key="1">
    <citation type="submission" date="2013-02" db="EMBL/GenBank/DDBJ databases">
        <title>The complete genome sequence of Corynebacterium vitaeruminis DSM 20294.</title>
        <authorList>
            <person name="Ruckert C."/>
            <person name="Albersmeier A."/>
            <person name="Kalinowski J."/>
        </authorList>
    </citation>
    <scope>NUCLEOTIDE SEQUENCE [LARGE SCALE GENOMIC DNA]</scope>
    <source>
        <strain evidence="16">ATCC 10234</strain>
    </source>
</reference>
<evidence type="ECO:0000256" key="13">
    <source>
        <dbReference type="RuleBase" id="RU362091"/>
    </source>
</evidence>
<proteinExistence type="inferred from homology"/>
<feature type="transmembrane region" description="Helical" evidence="14">
    <location>
        <begin position="73"/>
        <end position="91"/>
    </location>
</feature>
<dbReference type="Proteomes" id="UP000019222">
    <property type="component" value="Chromosome"/>
</dbReference>
<dbReference type="HOGENOM" id="CLU_018808_13_0_11"/>
<dbReference type="InterPro" id="IPR050277">
    <property type="entry name" value="Sodium:Solute_Symporter"/>
</dbReference>
<comment type="subcellular location">
    <subcellularLocation>
        <location evidence="1 14">Cell membrane</location>
        <topology evidence="1 14">Multi-pass membrane protein</topology>
    </subcellularLocation>
</comment>
<evidence type="ECO:0000256" key="11">
    <source>
        <dbReference type="ARBA" id="ARBA00023201"/>
    </source>
</evidence>
<dbReference type="NCBIfam" id="TIGR00813">
    <property type="entry name" value="sss"/>
    <property type="match status" value="1"/>
</dbReference>
<dbReference type="GO" id="GO:0005298">
    <property type="term" value="F:proline:sodium symporter activity"/>
    <property type="evidence" value="ECO:0007669"/>
    <property type="project" value="UniProtKB-UniRule"/>
</dbReference>
<dbReference type="Gene3D" id="1.20.1730.10">
    <property type="entry name" value="Sodium/glucose cotransporter"/>
    <property type="match status" value="1"/>
</dbReference>
<dbReference type="Pfam" id="PF00474">
    <property type="entry name" value="SSF"/>
    <property type="match status" value="1"/>
</dbReference>
<feature type="transmembrane region" description="Helical" evidence="14">
    <location>
        <begin position="421"/>
        <end position="439"/>
    </location>
</feature>
<dbReference type="PANTHER" id="PTHR48086:SF3">
    <property type="entry name" value="SODIUM_PROLINE SYMPORTER"/>
    <property type="match status" value="1"/>
</dbReference>
<keyword evidence="16" id="KW-1185">Reference proteome</keyword>
<feature type="transmembrane region" description="Helical" evidence="14">
    <location>
        <begin position="186"/>
        <end position="204"/>
    </location>
</feature>
<feature type="transmembrane region" description="Helical" evidence="14">
    <location>
        <begin position="391"/>
        <end position="414"/>
    </location>
</feature>
<dbReference type="InterPro" id="IPR001734">
    <property type="entry name" value="Na/solute_symporter"/>
</dbReference>
<sequence>MNTAIAFLAGYFLLMLAIGVWAARRSSDTQEDFLLAGRSLGPAVTALRLQSSSMSGYMFLGAGSLGYTQGYFGMWYALGDLGGGVLNLSTIGRRMRRLSQLFGSITSIEYLGHRYASGWVRLVAAIIALFGLFLYLLAQFVAGGSGLSAVTGINFEAALLVSAGIIIAYTFLGGYLAVAYTDCVQAIIMVVGMVWILIATLSHVGGLEAGNVAVGKQNANLLSMFGANLQYQGQWGIILGALLIFSIGYMGWPHVVVSHMAMRSPHVVRKASVYSMIFNFLFIPSPYLIGVMALLIVPGLDNPELALFEVSKAVLPTFAVGIVMAAVMAAIMSTADALLLQASTIVSRDLLGRFIPATYTDRALVTVSRATVLVMSLGAVGLALWQPPSVFAMAIYATTILGSSFAPAYICAVWWKKANAVGALASMIAGAVASVSWDIVGLTDATGLDPMVAGLGASTLAMVAGSLASQRTHPVPGGVVRAMELAAGSSSEDAQLLLQMPRP</sequence>
<feature type="transmembrane region" description="Helical" evidence="14">
    <location>
        <begin position="158"/>
        <end position="179"/>
    </location>
</feature>
<evidence type="ECO:0000256" key="9">
    <source>
        <dbReference type="ARBA" id="ARBA00023065"/>
    </source>
</evidence>
<feature type="transmembrane region" description="Helical" evidence="14">
    <location>
        <begin position="363"/>
        <end position="385"/>
    </location>
</feature>
<dbReference type="InterPro" id="IPR038377">
    <property type="entry name" value="Na/Glc_symporter_sf"/>
</dbReference>
<dbReference type="PROSITE" id="PS50283">
    <property type="entry name" value="NA_SOLUT_SYMP_3"/>
    <property type="match status" value="1"/>
</dbReference>
<keyword evidence="5 14" id="KW-0812">Transmembrane</keyword>
<keyword evidence="10 14" id="KW-0472">Membrane</keyword>
<accession>W5XXN1</accession>
<comment type="catalytic activity">
    <reaction evidence="12">
        <text>L-proline(in) + Na(+)(in) = L-proline(out) + Na(+)(out)</text>
        <dbReference type="Rhea" id="RHEA:28967"/>
        <dbReference type="ChEBI" id="CHEBI:29101"/>
        <dbReference type="ChEBI" id="CHEBI:60039"/>
    </reaction>
</comment>
<dbReference type="InterPro" id="IPR018212">
    <property type="entry name" value="Na/solute_symporter_CS"/>
</dbReference>
<dbReference type="GO" id="GO:0005886">
    <property type="term" value="C:plasma membrane"/>
    <property type="evidence" value="ECO:0007669"/>
    <property type="project" value="UniProtKB-SubCell"/>
</dbReference>
<dbReference type="InterPro" id="IPR011851">
    <property type="entry name" value="Na/Pro_symporter"/>
</dbReference>
<keyword evidence="4 14" id="KW-1003">Cell membrane</keyword>
<evidence type="ECO:0000256" key="14">
    <source>
        <dbReference type="RuleBase" id="RU366012"/>
    </source>
</evidence>
<evidence type="ECO:0000313" key="15">
    <source>
        <dbReference type="EMBL" id="AHI21429.1"/>
    </source>
</evidence>
<evidence type="ECO:0000256" key="8">
    <source>
        <dbReference type="ARBA" id="ARBA00023053"/>
    </source>
</evidence>